<organism evidence="1 2">
    <name type="scientific">Hexamita inflata</name>
    <dbReference type="NCBI Taxonomy" id="28002"/>
    <lineage>
        <taxon>Eukaryota</taxon>
        <taxon>Metamonada</taxon>
        <taxon>Diplomonadida</taxon>
        <taxon>Hexamitidae</taxon>
        <taxon>Hexamitinae</taxon>
        <taxon>Hexamita</taxon>
    </lineage>
</organism>
<sequence>MDDDFGTLKLITTEAHCYELQTSEDQDERRIIIQNELKSQIYHNLSITTSSLQNNLNIKQSLTKKDIEIIQRGLPIPQTNYQYSFFLPQSLENQFITRFTNNQFSYVFDHSLRNLSVLQMLNKEIVKASDLNEESFQDRYLDSVRIVTNFTLKNQIPNQKVVLLLLDFHQHPLTVVHFIQFLTRLNYKVVCPYLPDVYIKSEMINPELSYLYIINLISETKTLLIPQPFQIIAHGTSAPIGLRIHQQYGMECQKIILCNPLLNFQNESFEIETQQDAQEDATPFESSKTVEFSLEQVNRNQQTLTRQPSEPSIIEQVEIPQQQRLLQKEMQRSKLQQQIIMSKQPEPKNRTYSLIEQLIQPDVVDQEQNILDDLVQLVNSQVEIIYKDVSLLSGLLKAHDVNRLSELELITNINRFWKINSLITPTSFMFRSFIRLLYSVFVFSPLEQIEQYHIYKSVFDRHFFDSFAEMKIMLETNTTQWTDDMNLYNLISSHDCLISEDFLQEMRDSKANFKKMHCRTIVGVGHDMFSVAGTVIEKLLR</sequence>
<dbReference type="Proteomes" id="UP001642409">
    <property type="component" value="Unassembled WGS sequence"/>
</dbReference>
<accession>A0ABP1GZ86</accession>
<proteinExistence type="predicted"/>
<dbReference type="EMBL" id="CAXDID020000009">
    <property type="protein sequence ID" value="CAL5978414.1"/>
    <property type="molecule type" value="Genomic_DNA"/>
</dbReference>
<evidence type="ECO:0000313" key="1">
    <source>
        <dbReference type="EMBL" id="CAL5978414.1"/>
    </source>
</evidence>
<gene>
    <name evidence="1" type="ORF">HINF_LOCUS4769</name>
</gene>
<evidence type="ECO:0000313" key="2">
    <source>
        <dbReference type="Proteomes" id="UP001642409"/>
    </source>
</evidence>
<name>A0ABP1GZ86_9EUKA</name>
<reference evidence="1 2" key="1">
    <citation type="submission" date="2024-07" db="EMBL/GenBank/DDBJ databases">
        <authorList>
            <person name="Akdeniz Z."/>
        </authorList>
    </citation>
    <scope>NUCLEOTIDE SEQUENCE [LARGE SCALE GENOMIC DNA]</scope>
</reference>
<comment type="caution">
    <text evidence="1">The sequence shown here is derived from an EMBL/GenBank/DDBJ whole genome shotgun (WGS) entry which is preliminary data.</text>
</comment>
<dbReference type="SUPFAM" id="SSF53474">
    <property type="entry name" value="alpha/beta-Hydrolases"/>
    <property type="match status" value="1"/>
</dbReference>
<keyword evidence="2" id="KW-1185">Reference proteome</keyword>
<protein>
    <submittedName>
        <fullName evidence="1">Uncharacterized protein</fullName>
    </submittedName>
</protein>
<dbReference type="InterPro" id="IPR029058">
    <property type="entry name" value="AB_hydrolase_fold"/>
</dbReference>